<reference evidence="1 2" key="1">
    <citation type="submission" date="2014-04" db="EMBL/GenBank/DDBJ databases">
        <authorList>
            <consortium name="DOE Joint Genome Institute"/>
            <person name="Kuo A."/>
            <person name="Kohler A."/>
            <person name="Jargeat P."/>
            <person name="Nagy L.G."/>
            <person name="Floudas D."/>
            <person name="Copeland A."/>
            <person name="Barry K.W."/>
            <person name="Cichocki N."/>
            <person name="Veneault-Fourrey C."/>
            <person name="LaButti K."/>
            <person name="Lindquist E.A."/>
            <person name="Lipzen A."/>
            <person name="Lundell T."/>
            <person name="Morin E."/>
            <person name="Murat C."/>
            <person name="Sun H."/>
            <person name="Tunlid A."/>
            <person name="Henrissat B."/>
            <person name="Grigoriev I.V."/>
            <person name="Hibbett D.S."/>
            <person name="Martin F."/>
            <person name="Nordberg H.P."/>
            <person name="Cantor M.N."/>
            <person name="Hua S.X."/>
        </authorList>
    </citation>
    <scope>NUCLEOTIDE SEQUENCE [LARGE SCALE GENOMIC DNA]</scope>
    <source>
        <strain evidence="1 2">Ve08.2h10</strain>
    </source>
</reference>
<reference evidence="2" key="2">
    <citation type="submission" date="2015-01" db="EMBL/GenBank/DDBJ databases">
        <title>Evolutionary Origins and Diversification of the Mycorrhizal Mutualists.</title>
        <authorList>
            <consortium name="DOE Joint Genome Institute"/>
            <consortium name="Mycorrhizal Genomics Consortium"/>
            <person name="Kohler A."/>
            <person name="Kuo A."/>
            <person name="Nagy L.G."/>
            <person name="Floudas D."/>
            <person name="Copeland A."/>
            <person name="Barry K.W."/>
            <person name="Cichocki N."/>
            <person name="Veneault-Fourrey C."/>
            <person name="LaButti K."/>
            <person name="Lindquist E.A."/>
            <person name="Lipzen A."/>
            <person name="Lundell T."/>
            <person name="Morin E."/>
            <person name="Murat C."/>
            <person name="Riley R."/>
            <person name="Ohm R."/>
            <person name="Sun H."/>
            <person name="Tunlid A."/>
            <person name="Henrissat B."/>
            <person name="Grigoriev I.V."/>
            <person name="Hibbett D.S."/>
            <person name="Martin F."/>
        </authorList>
    </citation>
    <scope>NUCLEOTIDE SEQUENCE [LARGE SCALE GENOMIC DNA]</scope>
    <source>
        <strain evidence="2">Ve08.2h10</strain>
    </source>
</reference>
<sequence length="92" mass="10835">MHFFRSTAGYHYEACKRGLCCHWNRSRLLQAPCTVREGTSLTLRQNYSNWASIYIYISSFQLWFCAKCFLDSPDQSVVVFICIFFFQILGIK</sequence>
<gene>
    <name evidence="1" type="ORF">PAXRUDRAFT_718321</name>
</gene>
<protein>
    <submittedName>
        <fullName evidence="1">Uncharacterized protein</fullName>
    </submittedName>
</protein>
<dbReference type="InParanoid" id="A0A0D0DRK9"/>
<keyword evidence="2" id="KW-1185">Reference proteome</keyword>
<accession>A0A0D0DRK9</accession>
<dbReference type="AlphaFoldDB" id="A0A0D0DRK9"/>
<proteinExistence type="predicted"/>
<dbReference type="EMBL" id="KN825632">
    <property type="protein sequence ID" value="KIK82385.1"/>
    <property type="molecule type" value="Genomic_DNA"/>
</dbReference>
<evidence type="ECO:0000313" key="1">
    <source>
        <dbReference type="EMBL" id="KIK82385.1"/>
    </source>
</evidence>
<evidence type="ECO:0000313" key="2">
    <source>
        <dbReference type="Proteomes" id="UP000054538"/>
    </source>
</evidence>
<dbReference type="HOGENOM" id="CLU_2413959_0_0_1"/>
<organism evidence="1 2">
    <name type="scientific">Paxillus rubicundulus Ve08.2h10</name>
    <dbReference type="NCBI Taxonomy" id="930991"/>
    <lineage>
        <taxon>Eukaryota</taxon>
        <taxon>Fungi</taxon>
        <taxon>Dikarya</taxon>
        <taxon>Basidiomycota</taxon>
        <taxon>Agaricomycotina</taxon>
        <taxon>Agaricomycetes</taxon>
        <taxon>Agaricomycetidae</taxon>
        <taxon>Boletales</taxon>
        <taxon>Paxilineae</taxon>
        <taxon>Paxillaceae</taxon>
        <taxon>Paxillus</taxon>
    </lineage>
</organism>
<dbReference type="Proteomes" id="UP000054538">
    <property type="component" value="Unassembled WGS sequence"/>
</dbReference>
<name>A0A0D0DRK9_9AGAM</name>